<dbReference type="Gene3D" id="2.60.40.2250">
    <property type="match status" value="1"/>
</dbReference>
<proteinExistence type="predicted"/>
<dbReference type="KEGG" id="luo:HHL09_08255"/>
<evidence type="ECO:0000259" key="1">
    <source>
        <dbReference type="SMART" id="SM00460"/>
    </source>
</evidence>
<accession>A0A858RG05</accession>
<evidence type="ECO:0000313" key="3">
    <source>
        <dbReference type="Proteomes" id="UP000501812"/>
    </source>
</evidence>
<name>A0A858RG05_9BACT</name>
<sequence length="280" mass="31169">MPFQIHAELHYQVLQRSTVLLNIHALSNDGQKLSNEQLDITPGVQWEEFPLETGENRYIRLDTGDATQLDITYSAMAETKYTMVSHQEIHDVPISQMRRSAIPYLFPSRYCQSDRLGRMAYKEFGGISHPYDQVVAIADWIFNNIDYLSGSSDAETSAFDTLTQRAGVCRDFAHLGIGLCRALSIPARYFTGYACHMQPPDFHACFEACIGNRWFIFDPTRLAALNGLIRIASGRDAADASVATIFGRMQMTGMAVSCVSNDFRPLGAADLAGQAILIEP</sequence>
<dbReference type="SUPFAM" id="SSF54001">
    <property type="entry name" value="Cysteine proteinases"/>
    <property type="match status" value="1"/>
</dbReference>
<dbReference type="Pfam" id="PF21295">
    <property type="entry name" value="Bact_transglu_N_2"/>
    <property type="match status" value="1"/>
</dbReference>
<dbReference type="EMBL" id="CP051774">
    <property type="protein sequence ID" value="QJE95777.1"/>
    <property type="molecule type" value="Genomic_DNA"/>
</dbReference>
<protein>
    <submittedName>
        <fullName evidence="2">Transglutaminase family protein</fullName>
    </submittedName>
</protein>
<gene>
    <name evidence="2" type="ORF">HHL09_08255</name>
</gene>
<dbReference type="Proteomes" id="UP000501812">
    <property type="component" value="Chromosome"/>
</dbReference>
<dbReference type="PANTHER" id="PTHR33490">
    <property type="entry name" value="BLR5614 PROTEIN-RELATED"/>
    <property type="match status" value="1"/>
</dbReference>
<dbReference type="Pfam" id="PF01841">
    <property type="entry name" value="Transglut_core"/>
    <property type="match status" value="1"/>
</dbReference>
<evidence type="ECO:0000313" key="2">
    <source>
        <dbReference type="EMBL" id="QJE95777.1"/>
    </source>
</evidence>
<organism evidence="2 3">
    <name type="scientific">Luteolibacter luteus</name>
    <dbReference type="NCBI Taxonomy" id="2728835"/>
    <lineage>
        <taxon>Bacteria</taxon>
        <taxon>Pseudomonadati</taxon>
        <taxon>Verrucomicrobiota</taxon>
        <taxon>Verrucomicrobiia</taxon>
        <taxon>Verrucomicrobiales</taxon>
        <taxon>Verrucomicrobiaceae</taxon>
        <taxon>Luteolibacter</taxon>
    </lineage>
</organism>
<dbReference type="InterPro" id="IPR002931">
    <property type="entry name" value="Transglutaminase-like"/>
</dbReference>
<dbReference type="Gene3D" id="3.10.620.30">
    <property type="match status" value="1"/>
</dbReference>
<dbReference type="InterPro" id="IPR048930">
    <property type="entry name" value="Bact_transglu_N_2"/>
</dbReference>
<feature type="domain" description="Transglutaminase-like" evidence="1">
    <location>
        <begin position="161"/>
        <end position="221"/>
    </location>
</feature>
<dbReference type="RefSeq" id="WP_169454090.1">
    <property type="nucleotide sequence ID" value="NZ_CP051774.1"/>
</dbReference>
<dbReference type="InterPro" id="IPR038765">
    <property type="entry name" value="Papain-like_cys_pep_sf"/>
</dbReference>
<dbReference type="PANTHER" id="PTHR33490:SF12">
    <property type="entry name" value="BLL5557 PROTEIN"/>
    <property type="match status" value="1"/>
</dbReference>
<dbReference type="AlphaFoldDB" id="A0A858RG05"/>
<dbReference type="SMART" id="SM00460">
    <property type="entry name" value="TGc"/>
    <property type="match status" value="1"/>
</dbReference>
<keyword evidence="3" id="KW-1185">Reference proteome</keyword>
<reference evidence="2 3" key="1">
    <citation type="submission" date="2020-04" db="EMBL/GenBank/DDBJ databases">
        <title>Luteolibacter sp. G-1-1-1 isolated from soil.</title>
        <authorList>
            <person name="Dahal R.H."/>
        </authorList>
    </citation>
    <scope>NUCLEOTIDE SEQUENCE [LARGE SCALE GENOMIC DNA]</scope>
    <source>
        <strain evidence="2 3">G-1-1-1</strain>
    </source>
</reference>